<dbReference type="Pfam" id="PF24904">
    <property type="entry name" value="RVE6"/>
    <property type="match status" value="1"/>
</dbReference>
<keyword evidence="2" id="KW-0805">Transcription regulation</keyword>
<evidence type="ECO:0000256" key="6">
    <source>
        <dbReference type="SAM" id="MobiDB-lite"/>
    </source>
</evidence>
<dbReference type="Pfam" id="PF00249">
    <property type="entry name" value="Myb_DNA-binding"/>
    <property type="match status" value="1"/>
</dbReference>
<keyword evidence="5" id="KW-0539">Nucleus</keyword>
<dbReference type="NCBIfam" id="TIGR01557">
    <property type="entry name" value="myb_SHAQKYF"/>
    <property type="match status" value="1"/>
</dbReference>
<dbReference type="PANTHER" id="PTHR12802:SF115">
    <property type="entry name" value="PROTEIN REVEILLE 8"/>
    <property type="match status" value="1"/>
</dbReference>
<dbReference type="PANTHER" id="PTHR12802">
    <property type="entry name" value="SWI/SNF COMPLEX-RELATED"/>
    <property type="match status" value="1"/>
</dbReference>
<feature type="compositionally biased region" description="Low complexity" evidence="6">
    <location>
        <begin position="1"/>
        <end position="14"/>
    </location>
</feature>
<keyword evidence="11" id="KW-1185">Reference proteome</keyword>
<evidence type="ECO:0000256" key="3">
    <source>
        <dbReference type="ARBA" id="ARBA00023125"/>
    </source>
</evidence>
<comment type="caution">
    <text evidence="10">The sequence shown here is derived from an EMBL/GenBank/DDBJ whole genome shotgun (WGS) entry which is preliminary data.</text>
</comment>
<dbReference type="GO" id="GO:0003677">
    <property type="term" value="F:DNA binding"/>
    <property type="evidence" value="ECO:0007669"/>
    <property type="project" value="UniProtKB-KW"/>
</dbReference>
<gene>
    <name evidence="10" type="ORF">RHGRI_015092</name>
</gene>
<dbReference type="GO" id="GO:0005634">
    <property type="term" value="C:nucleus"/>
    <property type="evidence" value="ECO:0007669"/>
    <property type="project" value="UniProtKB-SubCell"/>
</dbReference>
<feature type="domain" description="HTH myb-type" evidence="9">
    <location>
        <begin position="34"/>
        <end position="88"/>
    </location>
</feature>
<dbReference type="SUPFAM" id="SSF46689">
    <property type="entry name" value="Homeodomain-like"/>
    <property type="match status" value="1"/>
</dbReference>
<feature type="domain" description="SANT" evidence="8">
    <location>
        <begin position="37"/>
        <end position="90"/>
    </location>
</feature>
<dbReference type="InterPro" id="IPR017884">
    <property type="entry name" value="SANT_dom"/>
</dbReference>
<feature type="region of interest" description="Disordered" evidence="6">
    <location>
        <begin position="94"/>
        <end position="114"/>
    </location>
</feature>
<dbReference type="GO" id="GO:0010468">
    <property type="term" value="P:regulation of gene expression"/>
    <property type="evidence" value="ECO:0007669"/>
    <property type="project" value="UniProtKB-ARBA"/>
</dbReference>
<feature type="domain" description="Myb-like" evidence="7">
    <location>
        <begin position="34"/>
        <end position="84"/>
    </location>
</feature>
<evidence type="ECO:0000256" key="5">
    <source>
        <dbReference type="ARBA" id="ARBA00023242"/>
    </source>
</evidence>
<dbReference type="InterPro" id="IPR017930">
    <property type="entry name" value="Myb_dom"/>
</dbReference>
<dbReference type="PROSITE" id="PS51293">
    <property type="entry name" value="SANT"/>
    <property type="match status" value="1"/>
</dbReference>
<dbReference type="InterPro" id="IPR009057">
    <property type="entry name" value="Homeodomain-like_sf"/>
</dbReference>
<dbReference type="PROSITE" id="PS50090">
    <property type="entry name" value="MYB_LIKE"/>
    <property type="match status" value="1"/>
</dbReference>
<evidence type="ECO:0000259" key="9">
    <source>
        <dbReference type="PROSITE" id="PS51294"/>
    </source>
</evidence>
<keyword evidence="3" id="KW-0238">DNA-binding</keyword>
<proteinExistence type="predicted"/>
<evidence type="ECO:0000259" key="8">
    <source>
        <dbReference type="PROSITE" id="PS51293"/>
    </source>
</evidence>
<evidence type="ECO:0000256" key="1">
    <source>
        <dbReference type="ARBA" id="ARBA00004123"/>
    </source>
</evidence>
<protein>
    <recommendedName>
        <fullName evidence="12">LHY/CCA1-like 1</fullName>
    </recommendedName>
</protein>
<dbReference type="Gene3D" id="1.10.10.60">
    <property type="entry name" value="Homeodomain-like"/>
    <property type="match status" value="1"/>
</dbReference>
<dbReference type="Proteomes" id="UP000823749">
    <property type="component" value="Chromosome 5"/>
</dbReference>
<organism evidence="10 11">
    <name type="scientific">Rhododendron griersonianum</name>
    <dbReference type="NCBI Taxonomy" id="479676"/>
    <lineage>
        <taxon>Eukaryota</taxon>
        <taxon>Viridiplantae</taxon>
        <taxon>Streptophyta</taxon>
        <taxon>Embryophyta</taxon>
        <taxon>Tracheophyta</taxon>
        <taxon>Spermatophyta</taxon>
        <taxon>Magnoliopsida</taxon>
        <taxon>eudicotyledons</taxon>
        <taxon>Gunneridae</taxon>
        <taxon>Pentapetalae</taxon>
        <taxon>asterids</taxon>
        <taxon>Ericales</taxon>
        <taxon>Ericaceae</taxon>
        <taxon>Ericoideae</taxon>
        <taxon>Rhodoreae</taxon>
        <taxon>Rhododendron</taxon>
    </lineage>
</organism>
<dbReference type="InterPro" id="IPR001005">
    <property type="entry name" value="SANT/Myb"/>
</dbReference>
<dbReference type="SMART" id="SM00717">
    <property type="entry name" value="SANT"/>
    <property type="match status" value="1"/>
</dbReference>
<evidence type="ECO:0000256" key="2">
    <source>
        <dbReference type="ARBA" id="ARBA00023015"/>
    </source>
</evidence>
<dbReference type="PROSITE" id="PS51294">
    <property type="entry name" value="HTH_MYB"/>
    <property type="match status" value="1"/>
</dbReference>
<evidence type="ECO:0000313" key="10">
    <source>
        <dbReference type="EMBL" id="KAG5550008.1"/>
    </source>
</evidence>
<accession>A0AAV6KCJ5</accession>
<keyword evidence="4" id="KW-0804">Transcription</keyword>
<dbReference type="FunFam" id="1.10.10.60:FF:000023">
    <property type="entry name" value="protein REVEILLE 6 isoform X1"/>
    <property type="match status" value="1"/>
</dbReference>
<reference evidence="10" key="1">
    <citation type="submission" date="2020-08" db="EMBL/GenBank/DDBJ databases">
        <title>Plant Genome Project.</title>
        <authorList>
            <person name="Zhang R.-G."/>
        </authorList>
    </citation>
    <scope>NUCLEOTIDE SEQUENCE</scope>
    <source>
        <strain evidence="10">WSP0</strain>
        <tissue evidence="10">Leaf</tissue>
    </source>
</reference>
<name>A0AAV6KCJ5_9ERIC</name>
<evidence type="ECO:0000259" key="7">
    <source>
        <dbReference type="PROSITE" id="PS50090"/>
    </source>
</evidence>
<dbReference type="EMBL" id="JACTNZ010000005">
    <property type="protein sequence ID" value="KAG5550008.1"/>
    <property type="molecule type" value="Genomic_DNA"/>
</dbReference>
<comment type="subcellular location">
    <subcellularLocation>
        <location evidence="1">Nucleus</location>
    </subcellularLocation>
</comment>
<dbReference type="CDD" id="cd00167">
    <property type="entry name" value="SANT"/>
    <property type="match status" value="1"/>
</dbReference>
<evidence type="ECO:0008006" key="12">
    <source>
        <dbReference type="Google" id="ProtNLM"/>
    </source>
</evidence>
<evidence type="ECO:0000313" key="11">
    <source>
        <dbReference type="Proteomes" id="UP000823749"/>
    </source>
</evidence>
<dbReference type="InterPro" id="IPR006447">
    <property type="entry name" value="Myb_dom_plants"/>
</dbReference>
<evidence type="ECO:0000256" key="4">
    <source>
        <dbReference type="ARBA" id="ARBA00023163"/>
    </source>
</evidence>
<dbReference type="AlphaFoldDB" id="A0AAV6KCJ5"/>
<feature type="region of interest" description="Disordered" evidence="6">
    <location>
        <begin position="1"/>
        <end position="33"/>
    </location>
</feature>
<sequence length="329" mass="36087">MNSSSSSISQSSLSMAANNSAPSTDGKKVRKPYTITKSRESWTDEEHDKFLEALQLFDRDWKKIEDFVGSKTVIQIRSHAQKYFLKVQKNGTIAHVPPPRPKRKATHPYPQKAPKNGKYKCIGGRFHWNIDNPDMLFLLILAVLSPVNASMAYPSSLNPLAPGYSPWDDTHLLNTLSGGSMASQDEYAIGVEGMLITLVVWFLKSDTGSKGVARFSNSRIDGGGSSGGTLPTSELEKQGKQSSLLHGIPDFAEVYSFIGSVFDPGTNGHVQKLKEMDPINFETVLLLMRNLTINLSSPDFEPFKEELSSYDVDAKTVGIAAGNVAVSDR</sequence>